<proteinExistence type="predicted"/>
<dbReference type="RefSeq" id="WP_006983423.1">
    <property type="nucleotide sequence ID" value="NZ_ABVL01000034.1"/>
</dbReference>
<dbReference type="EMBL" id="ABVL01000034">
    <property type="protein sequence ID" value="EDY16387.1"/>
    <property type="molecule type" value="Genomic_DNA"/>
</dbReference>
<sequence length="190" mass="21132">MKLSTFIILILLCAGGWYLSTTPLGAWIGSSIRNSFHDKPDPKTSLDDMAKKLPRTLHTGETVSEVSTYIQQRDDPFNPILGYLTFVGFSRYEYVFTWDTDHWVFAQMMIRDTSDIAHDITNLPVGMEIMNGPGMARFLYPYKYPPAPGATAQNAPAAPGATAIVPVAPRRTPTPQEQAMDIARKYGSSR</sequence>
<evidence type="ECO:0000313" key="2">
    <source>
        <dbReference type="Proteomes" id="UP000005824"/>
    </source>
</evidence>
<reference evidence="1 2" key="1">
    <citation type="journal article" date="2011" name="J. Bacteriol.">
        <title>Genome sequence of Chthoniobacter flavus Ellin428, an aerobic heterotrophic soil bacterium.</title>
        <authorList>
            <person name="Kant R."/>
            <person name="van Passel M.W."/>
            <person name="Palva A."/>
            <person name="Lucas S."/>
            <person name="Lapidus A."/>
            <person name="Glavina Del Rio T."/>
            <person name="Dalin E."/>
            <person name="Tice H."/>
            <person name="Bruce D."/>
            <person name="Goodwin L."/>
            <person name="Pitluck S."/>
            <person name="Larimer F.W."/>
            <person name="Land M.L."/>
            <person name="Hauser L."/>
            <person name="Sangwan P."/>
            <person name="de Vos W.M."/>
            <person name="Janssen P.H."/>
            <person name="Smidt H."/>
        </authorList>
    </citation>
    <scope>NUCLEOTIDE SEQUENCE [LARGE SCALE GENOMIC DNA]</scope>
    <source>
        <strain evidence="1 2">Ellin428</strain>
    </source>
</reference>
<organism evidence="1 2">
    <name type="scientific">Chthoniobacter flavus Ellin428</name>
    <dbReference type="NCBI Taxonomy" id="497964"/>
    <lineage>
        <taxon>Bacteria</taxon>
        <taxon>Pseudomonadati</taxon>
        <taxon>Verrucomicrobiota</taxon>
        <taxon>Spartobacteria</taxon>
        <taxon>Chthoniobacterales</taxon>
        <taxon>Chthoniobacteraceae</taxon>
        <taxon>Chthoniobacter</taxon>
    </lineage>
</organism>
<dbReference type="Proteomes" id="UP000005824">
    <property type="component" value="Unassembled WGS sequence"/>
</dbReference>
<evidence type="ECO:0000313" key="1">
    <source>
        <dbReference type="EMBL" id="EDY16387.1"/>
    </source>
</evidence>
<gene>
    <name evidence="1" type="ORF">CfE428DRAFT_6104</name>
</gene>
<protein>
    <submittedName>
        <fullName evidence="1">Uncharacterized protein</fullName>
    </submittedName>
</protein>
<dbReference type="InParanoid" id="B4DB13"/>
<accession>B4DB13</accession>
<comment type="caution">
    <text evidence="1">The sequence shown here is derived from an EMBL/GenBank/DDBJ whole genome shotgun (WGS) entry which is preliminary data.</text>
</comment>
<dbReference type="STRING" id="497964.CfE428DRAFT_6104"/>
<dbReference type="AlphaFoldDB" id="B4DB13"/>
<keyword evidence="2" id="KW-1185">Reference proteome</keyword>
<name>B4DB13_9BACT</name>